<proteinExistence type="predicted"/>
<dbReference type="EMBL" id="PGOL01003128">
    <property type="protein sequence ID" value="PKI42824.1"/>
    <property type="molecule type" value="Genomic_DNA"/>
</dbReference>
<organism evidence="1 2">
    <name type="scientific">Punica granatum</name>
    <name type="common">Pomegranate</name>
    <dbReference type="NCBI Taxonomy" id="22663"/>
    <lineage>
        <taxon>Eukaryota</taxon>
        <taxon>Viridiplantae</taxon>
        <taxon>Streptophyta</taxon>
        <taxon>Embryophyta</taxon>
        <taxon>Tracheophyta</taxon>
        <taxon>Spermatophyta</taxon>
        <taxon>Magnoliopsida</taxon>
        <taxon>eudicotyledons</taxon>
        <taxon>Gunneridae</taxon>
        <taxon>Pentapetalae</taxon>
        <taxon>rosids</taxon>
        <taxon>malvids</taxon>
        <taxon>Myrtales</taxon>
        <taxon>Lythraceae</taxon>
        <taxon>Punica</taxon>
    </lineage>
</organism>
<dbReference type="STRING" id="22663.A0A2I0IFP4"/>
<comment type="caution">
    <text evidence="1">The sequence shown here is derived from an EMBL/GenBank/DDBJ whole genome shotgun (WGS) entry which is preliminary data.</text>
</comment>
<accession>A0A2I0IFP4</accession>
<dbReference type="PANTHER" id="PTHR33919">
    <property type="entry name" value="OS09G0127700 PROTEIN"/>
    <property type="match status" value="1"/>
</dbReference>
<keyword evidence="2" id="KW-1185">Reference proteome</keyword>
<dbReference type="Proteomes" id="UP000233551">
    <property type="component" value="Unassembled WGS sequence"/>
</dbReference>
<dbReference type="PANTHER" id="PTHR33919:SF11">
    <property type="entry name" value="EXPRESSED PROTEIN"/>
    <property type="match status" value="1"/>
</dbReference>
<reference evidence="1 2" key="1">
    <citation type="submission" date="2017-11" db="EMBL/GenBank/DDBJ databases">
        <title>De-novo sequencing of pomegranate (Punica granatum L.) genome.</title>
        <authorList>
            <person name="Akparov Z."/>
            <person name="Amiraslanov A."/>
            <person name="Hajiyeva S."/>
            <person name="Abbasov M."/>
            <person name="Kaur K."/>
            <person name="Hamwieh A."/>
            <person name="Solovyev V."/>
            <person name="Salamov A."/>
            <person name="Braich B."/>
            <person name="Kosarev P."/>
            <person name="Mahmoud A."/>
            <person name="Hajiyev E."/>
            <person name="Babayeva S."/>
            <person name="Izzatullayeva V."/>
            <person name="Mammadov A."/>
            <person name="Mammadov A."/>
            <person name="Sharifova S."/>
            <person name="Ojaghi J."/>
            <person name="Eynullazada K."/>
            <person name="Bayramov B."/>
            <person name="Abdulazimova A."/>
            <person name="Shahmuradov I."/>
        </authorList>
    </citation>
    <scope>NUCLEOTIDE SEQUENCE [LARGE SCALE GENOMIC DNA]</scope>
    <source>
        <strain evidence="2">cv. AG2017</strain>
        <tissue evidence="1">Leaf</tissue>
    </source>
</reference>
<protein>
    <submittedName>
        <fullName evidence="1">Uncharacterized protein</fullName>
    </submittedName>
</protein>
<gene>
    <name evidence="1" type="ORF">CRG98_036803</name>
</gene>
<evidence type="ECO:0000313" key="1">
    <source>
        <dbReference type="EMBL" id="PKI42824.1"/>
    </source>
</evidence>
<dbReference type="AlphaFoldDB" id="A0A2I0IFP4"/>
<evidence type="ECO:0000313" key="2">
    <source>
        <dbReference type="Proteomes" id="UP000233551"/>
    </source>
</evidence>
<name>A0A2I0IFP4_PUNGR</name>
<sequence>MALNYWRSLLTRIGSRNRSFSTAAAPPGSHTTRWAGAERTPIFVMGGMVVWAMLMATYTATQQLVHSPAVYVSRRRRGTVPEVEEPERVRNFSDRFLKMSILRHAARIQ</sequence>